<dbReference type="GO" id="GO:0004103">
    <property type="term" value="F:choline kinase activity"/>
    <property type="evidence" value="ECO:0007669"/>
    <property type="project" value="UniProtKB-EC"/>
</dbReference>
<reference evidence="2" key="1">
    <citation type="submission" date="2022-07" db="EMBL/GenBank/DDBJ databases">
        <title>Evaluation of T. orientalis genome assembly methods using nanopore sequencing and analysis of variation between genomes.</title>
        <authorList>
            <person name="Yam J."/>
            <person name="Micallef M.L."/>
            <person name="Liu M."/>
            <person name="Djordjevic S.P."/>
            <person name="Bogema D.R."/>
            <person name="Jenkins C."/>
        </authorList>
    </citation>
    <scope>NUCLEOTIDE SEQUENCE</scope>
    <source>
        <strain evidence="2">Fish Creek</strain>
    </source>
</reference>
<evidence type="ECO:0000256" key="1">
    <source>
        <dbReference type="ARBA" id="ARBA00038211"/>
    </source>
</evidence>
<evidence type="ECO:0000313" key="2">
    <source>
        <dbReference type="EMBL" id="UKJ90570.1"/>
    </source>
</evidence>
<comment type="similarity">
    <text evidence="1">Belongs to the choline/ethanolamine kinase family.</text>
</comment>
<dbReference type="InterPro" id="IPR011009">
    <property type="entry name" value="Kinase-like_dom_sf"/>
</dbReference>
<dbReference type="GO" id="GO:0005737">
    <property type="term" value="C:cytoplasm"/>
    <property type="evidence" value="ECO:0007669"/>
    <property type="project" value="TreeGrafter"/>
</dbReference>
<dbReference type="CDD" id="cd14021">
    <property type="entry name" value="ChoK-like_euk"/>
    <property type="match status" value="1"/>
</dbReference>
<dbReference type="OrthoDB" id="360142at2759"/>
<accession>A0A976QW91</accession>
<name>A0A976QW91_THEOR</name>
<dbReference type="AlphaFoldDB" id="A0A976QW91"/>
<dbReference type="PANTHER" id="PTHR22603">
    <property type="entry name" value="CHOLINE/ETHANOALAMINE KINASE"/>
    <property type="match status" value="1"/>
</dbReference>
<dbReference type="EC" id="2.7.1.32" evidence="2"/>
<evidence type="ECO:0000313" key="3">
    <source>
        <dbReference type="Proteomes" id="UP000244803"/>
    </source>
</evidence>
<dbReference type="PANTHER" id="PTHR22603:SF93">
    <property type="entry name" value="RE24176P"/>
    <property type="match status" value="1"/>
</dbReference>
<organism evidence="2 3">
    <name type="scientific">Theileria orientalis</name>
    <dbReference type="NCBI Taxonomy" id="68886"/>
    <lineage>
        <taxon>Eukaryota</taxon>
        <taxon>Sar</taxon>
        <taxon>Alveolata</taxon>
        <taxon>Apicomplexa</taxon>
        <taxon>Aconoidasida</taxon>
        <taxon>Piroplasmida</taxon>
        <taxon>Theileriidae</taxon>
        <taxon>Theileria</taxon>
    </lineage>
</organism>
<protein>
    <submittedName>
        <fullName evidence="2">Choline kinase</fullName>
        <ecNumber evidence="2">2.7.1.32</ecNumber>
    </submittedName>
</protein>
<keyword evidence="2" id="KW-0418">Kinase</keyword>
<dbReference type="Gene3D" id="3.30.200.20">
    <property type="entry name" value="Phosphorylase Kinase, domain 1"/>
    <property type="match status" value="1"/>
</dbReference>
<gene>
    <name evidence="2" type="ORF">MACJ_001504</name>
</gene>
<dbReference type="GO" id="GO:0006646">
    <property type="term" value="P:phosphatidylethanolamine biosynthetic process"/>
    <property type="evidence" value="ECO:0007669"/>
    <property type="project" value="TreeGrafter"/>
</dbReference>
<dbReference type="EMBL" id="CP056068">
    <property type="protein sequence ID" value="UKJ90570.1"/>
    <property type="molecule type" value="Genomic_DNA"/>
</dbReference>
<dbReference type="Gene3D" id="3.90.1200.10">
    <property type="match status" value="1"/>
</dbReference>
<sequence length="366" mass="42759">MGTIPDYVFDEKDSNEVKDICMKHIPFWDTLTRDDMVAEFISSAVTNRVFKVTLNPELRKRYPLNKVTIKKTTSFNSMMGDIDKQYEVVKFMSDNNCGPKVVGRFGVYTIQEWVEGTMMSNDSLYNLSVLAGLASSLSKLHKKCTEASPEHWDRTPFFLRMLSLWAQHLERVITKLNLDFDHNELLGYHKLVIDILNDHVKTSDSVANSILFCHNDLFSLNILDIQHGIYLIDFDFSGFNYVGWEIANFFREITIVYDTGVPPYFMTDKKLELSYEFQSFFVAVYLSQLLDKNVMPSDNLVKEFLDSLEIHYLVVDVFWIFWAIIMKDRPHDELNKPVQFEAYGALHNNLLKEQLTKLREQKLIKY</sequence>
<dbReference type="Pfam" id="PF01633">
    <property type="entry name" value="Choline_kinase"/>
    <property type="match status" value="1"/>
</dbReference>
<keyword evidence="2" id="KW-0808">Transferase</keyword>
<dbReference type="SUPFAM" id="SSF56112">
    <property type="entry name" value="Protein kinase-like (PK-like)"/>
    <property type="match status" value="1"/>
</dbReference>
<dbReference type="GO" id="GO:0004305">
    <property type="term" value="F:ethanolamine kinase activity"/>
    <property type="evidence" value="ECO:0007669"/>
    <property type="project" value="TreeGrafter"/>
</dbReference>
<proteinExistence type="inferred from homology"/>
<dbReference type="Proteomes" id="UP000244803">
    <property type="component" value="Chromosome 2"/>
</dbReference>